<dbReference type="RefSeq" id="WP_248862739.1">
    <property type="nucleotide sequence ID" value="NZ_CP086322.1"/>
</dbReference>
<keyword evidence="3" id="KW-0378">Hydrolase</keyword>
<name>A0ABY4M2D1_9ACTN</name>
<feature type="region of interest" description="Disordered" evidence="1">
    <location>
        <begin position="274"/>
        <end position="293"/>
    </location>
</feature>
<feature type="domain" description="AB hydrolase-1" evidence="2">
    <location>
        <begin position="36"/>
        <end position="154"/>
    </location>
</feature>
<dbReference type="SUPFAM" id="SSF53474">
    <property type="entry name" value="alpha/beta-Hydrolases"/>
    <property type="match status" value="1"/>
</dbReference>
<accession>A0ABY4M2D1</accession>
<dbReference type="GO" id="GO:0016787">
    <property type="term" value="F:hydrolase activity"/>
    <property type="evidence" value="ECO:0007669"/>
    <property type="project" value="UniProtKB-KW"/>
</dbReference>
<dbReference type="PANTHER" id="PTHR43194:SF2">
    <property type="entry name" value="PEROXISOMAL MEMBRANE PROTEIN LPX1"/>
    <property type="match status" value="1"/>
</dbReference>
<sequence length="293" mass="31553">MAVVNANGVNLHVKRMPARNGNGTVSGTFAHAEAPPTVVLLHGMVIDSLASHYLTLAPAFAAAGFDVIMYDMRGHGHSERPPSGYLLQDFVEDLDALLDRLAVAGPVHLVGYSYGGTVAFSYAAHRPDRVASVSLLESEPATEAWARKTAESLHRGVVELARESLYPELAEKYSAHVSRRVKSFARLLHSCTLAEEMPTSRVLAEAEIRSVRCPVLAVYGSESELAPQEPWLTSLLPNCRTAKIPDQEHWILIGATQQVIDLVTAWIREHAAVPSARPAPSATPAPSAKAEGS</sequence>
<evidence type="ECO:0000259" key="2">
    <source>
        <dbReference type="Pfam" id="PF00561"/>
    </source>
</evidence>
<keyword evidence="4" id="KW-1185">Reference proteome</keyword>
<protein>
    <submittedName>
        <fullName evidence="3">Alpha/beta hydrolase</fullName>
    </submittedName>
</protein>
<dbReference type="PANTHER" id="PTHR43194">
    <property type="entry name" value="HYDROLASE ALPHA/BETA FOLD FAMILY"/>
    <property type="match status" value="1"/>
</dbReference>
<dbReference type="InterPro" id="IPR029058">
    <property type="entry name" value="AB_hydrolase_fold"/>
</dbReference>
<dbReference type="Gene3D" id="3.40.50.1820">
    <property type="entry name" value="alpha/beta hydrolase"/>
    <property type="match status" value="1"/>
</dbReference>
<dbReference type="InterPro" id="IPR000073">
    <property type="entry name" value="AB_hydrolase_1"/>
</dbReference>
<dbReference type="Pfam" id="PF00561">
    <property type="entry name" value="Abhydrolase_1"/>
    <property type="match status" value="1"/>
</dbReference>
<evidence type="ECO:0000256" key="1">
    <source>
        <dbReference type="SAM" id="MobiDB-lite"/>
    </source>
</evidence>
<reference evidence="3" key="1">
    <citation type="submission" date="2021-10" db="EMBL/GenBank/DDBJ databases">
        <title>Streptomyces nigrumlapis sp.nov.,an antimicrobial producing actinobacterium isolated from Black Gobi rocks.</title>
        <authorList>
            <person name="Wen Y."/>
            <person name="Zhang W."/>
            <person name="Liu X.G."/>
        </authorList>
    </citation>
    <scope>NUCLEOTIDE SEQUENCE</scope>
    <source>
        <strain evidence="3">ST13-2-2</strain>
    </source>
</reference>
<dbReference type="Proteomes" id="UP000830115">
    <property type="component" value="Chromosome"/>
</dbReference>
<gene>
    <name evidence="3" type="ORF">K9S39_08715</name>
</gene>
<dbReference type="EMBL" id="CP086322">
    <property type="protein sequence ID" value="UQA91924.1"/>
    <property type="molecule type" value="Genomic_DNA"/>
</dbReference>
<proteinExistence type="predicted"/>
<evidence type="ECO:0000313" key="3">
    <source>
        <dbReference type="EMBL" id="UQA91924.1"/>
    </source>
</evidence>
<evidence type="ECO:0000313" key="4">
    <source>
        <dbReference type="Proteomes" id="UP000830115"/>
    </source>
</evidence>
<dbReference type="PRINTS" id="PR00111">
    <property type="entry name" value="ABHYDROLASE"/>
</dbReference>
<dbReference type="InterPro" id="IPR050228">
    <property type="entry name" value="Carboxylesterase_BioH"/>
</dbReference>
<organism evidence="3 4">
    <name type="scientific">Streptomyces halobius</name>
    <dbReference type="NCBI Taxonomy" id="2879846"/>
    <lineage>
        <taxon>Bacteria</taxon>
        <taxon>Bacillati</taxon>
        <taxon>Actinomycetota</taxon>
        <taxon>Actinomycetes</taxon>
        <taxon>Kitasatosporales</taxon>
        <taxon>Streptomycetaceae</taxon>
        <taxon>Streptomyces</taxon>
    </lineage>
</organism>